<dbReference type="Gene3D" id="3.30.1370.60">
    <property type="entry name" value="Hypothetical oxidoreductase yiak, domain 2"/>
    <property type="match status" value="1"/>
</dbReference>
<dbReference type="InterPro" id="IPR043144">
    <property type="entry name" value="Mal/L-sulf/L-lact_DH-like_ah"/>
</dbReference>
<dbReference type="Gene3D" id="1.10.1530.10">
    <property type="match status" value="1"/>
</dbReference>
<keyword evidence="4" id="KW-1185">Reference proteome</keyword>
<dbReference type="GO" id="GO:0016491">
    <property type="term" value="F:oxidoreductase activity"/>
    <property type="evidence" value="ECO:0007669"/>
    <property type="project" value="UniProtKB-KW"/>
</dbReference>
<evidence type="ECO:0000256" key="2">
    <source>
        <dbReference type="ARBA" id="ARBA00023002"/>
    </source>
</evidence>
<accession>A0A399RSR7</accession>
<evidence type="ECO:0000313" key="3">
    <source>
        <dbReference type="EMBL" id="RIJ33089.1"/>
    </source>
</evidence>
<evidence type="ECO:0000256" key="1">
    <source>
        <dbReference type="ARBA" id="ARBA00006056"/>
    </source>
</evidence>
<dbReference type="InterPro" id="IPR043143">
    <property type="entry name" value="Mal/L-sulf/L-lact_DH-like_NADP"/>
</dbReference>
<proteinExistence type="inferred from homology"/>
<keyword evidence="2" id="KW-0560">Oxidoreductase</keyword>
<dbReference type="PANTHER" id="PTHR11091:SF0">
    <property type="entry name" value="MALATE DEHYDROGENASE"/>
    <property type="match status" value="1"/>
</dbReference>
<dbReference type="EMBL" id="QWFX01000005">
    <property type="protein sequence ID" value="RIJ33089.1"/>
    <property type="molecule type" value="Genomic_DNA"/>
</dbReference>
<dbReference type="AlphaFoldDB" id="A0A399RSR7"/>
<dbReference type="Proteomes" id="UP000266385">
    <property type="component" value="Unassembled WGS sequence"/>
</dbReference>
<comment type="caution">
    <text evidence="3">The sequence shown here is derived from an EMBL/GenBank/DDBJ whole genome shotgun (WGS) entry which is preliminary data.</text>
</comment>
<organism evidence="3 4">
    <name type="scientific">Henriciella mobilis</name>
    <dbReference type="NCBI Taxonomy" id="2305467"/>
    <lineage>
        <taxon>Bacteria</taxon>
        <taxon>Pseudomonadati</taxon>
        <taxon>Pseudomonadota</taxon>
        <taxon>Alphaproteobacteria</taxon>
        <taxon>Hyphomonadales</taxon>
        <taxon>Hyphomonadaceae</taxon>
        <taxon>Henriciella</taxon>
    </lineage>
</organism>
<comment type="similarity">
    <text evidence="1">Belongs to the LDH2/MDH2 oxidoreductase family.</text>
</comment>
<evidence type="ECO:0000313" key="4">
    <source>
        <dbReference type="Proteomes" id="UP000266385"/>
    </source>
</evidence>
<dbReference type="PANTHER" id="PTHR11091">
    <property type="entry name" value="OXIDOREDUCTASE-RELATED"/>
    <property type="match status" value="1"/>
</dbReference>
<reference evidence="3 4" key="1">
    <citation type="submission" date="2018-08" db="EMBL/GenBank/DDBJ databases">
        <title>Henriciella mobilis sp. nov., isolated from seawater.</title>
        <authorList>
            <person name="Cheng H."/>
            <person name="Wu Y.-H."/>
            <person name="Xu X.-W."/>
            <person name="Guo L.-L."/>
        </authorList>
    </citation>
    <scope>NUCLEOTIDE SEQUENCE [LARGE SCALE GENOMIC DNA]</scope>
    <source>
        <strain evidence="3 4">JN25</strain>
    </source>
</reference>
<protein>
    <submittedName>
        <fullName evidence="3">Ldh family oxidoreductase</fullName>
    </submittedName>
</protein>
<dbReference type="SUPFAM" id="SSF89733">
    <property type="entry name" value="L-sulfolactate dehydrogenase-like"/>
    <property type="match status" value="1"/>
</dbReference>
<sequence length="356" mass="37384">MCSRHKDAMRIRGAELYLVTRRVMIAAGVDAEQADAVTDNLVWCDKVERRNHGVERLPILLKRVAAGGIKCPPAPVFTELAPSAHHLDGDNGFGHYAGRLAVDRACDIAARQGVGVVGVTGSNFFGAGAYYAELAARRGMISLVLSNSFPKVAAPGGLDAVLGTNPFTFGAPRRDGRSILVDMSTAAVAGSTVREKAAKGEMFEPGVAIDAAGDPILDPNKVMAGTLLPAAGGKGFGLAILVEILSAVLTGAGISRELGSMYKHVDTGGKNGHFILALDAARWMPMDDFYARMDMLSGVIAASGGDRDVRMPGDARWAAFAESEKNGIDLEPATLAAFEDLAEAHNVQLPWKGASQ</sequence>
<dbReference type="Pfam" id="PF02615">
    <property type="entry name" value="Ldh_2"/>
    <property type="match status" value="1"/>
</dbReference>
<gene>
    <name evidence="3" type="ORF">D1223_04405</name>
</gene>
<dbReference type="InterPro" id="IPR003767">
    <property type="entry name" value="Malate/L-lactate_DH-like"/>
</dbReference>
<name>A0A399RSR7_9PROT</name>
<dbReference type="InterPro" id="IPR036111">
    <property type="entry name" value="Mal/L-sulfo/L-lacto_DH-like_sf"/>
</dbReference>